<feature type="region of interest" description="Disordered" evidence="1">
    <location>
        <begin position="76"/>
        <end position="106"/>
    </location>
</feature>
<organism evidence="2 3">
    <name type="scientific">Seminavis robusta</name>
    <dbReference type="NCBI Taxonomy" id="568900"/>
    <lineage>
        <taxon>Eukaryota</taxon>
        <taxon>Sar</taxon>
        <taxon>Stramenopiles</taxon>
        <taxon>Ochrophyta</taxon>
        <taxon>Bacillariophyta</taxon>
        <taxon>Bacillariophyceae</taxon>
        <taxon>Bacillariophycidae</taxon>
        <taxon>Naviculales</taxon>
        <taxon>Naviculaceae</taxon>
        <taxon>Seminavis</taxon>
    </lineage>
</organism>
<dbReference type="Proteomes" id="UP001153069">
    <property type="component" value="Unassembled WGS sequence"/>
</dbReference>
<gene>
    <name evidence="2" type="ORF">SEMRO_398_G134770.1</name>
</gene>
<feature type="compositionally biased region" description="Basic and acidic residues" evidence="1">
    <location>
        <begin position="13"/>
        <end position="25"/>
    </location>
</feature>
<feature type="compositionally biased region" description="Low complexity" evidence="1">
    <location>
        <begin position="34"/>
        <end position="62"/>
    </location>
</feature>
<comment type="caution">
    <text evidence="2">The sequence shown here is derived from an EMBL/GenBank/DDBJ whole genome shotgun (WGS) entry which is preliminary data.</text>
</comment>
<reference evidence="2" key="1">
    <citation type="submission" date="2020-06" db="EMBL/GenBank/DDBJ databases">
        <authorList>
            <consortium name="Plant Systems Biology data submission"/>
        </authorList>
    </citation>
    <scope>NUCLEOTIDE SEQUENCE</scope>
    <source>
        <strain evidence="2">D6</strain>
    </source>
</reference>
<accession>A0A9N8DW05</accession>
<feature type="region of interest" description="Disordered" evidence="1">
    <location>
        <begin position="1"/>
        <end position="62"/>
    </location>
</feature>
<evidence type="ECO:0000313" key="2">
    <source>
        <dbReference type="EMBL" id="CAB9509647.1"/>
    </source>
</evidence>
<dbReference type="EMBL" id="CAICTM010000397">
    <property type="protein sequence ID" value="CAB9509647.1"/>
    <property type="molecule type" value="Genomic_DNA"/>
</dbReference>
<dbReference type="AlphaFoldDB" id="A0A9N8DW05"/>
<evidence type="ECO:0000313" key="3">
    <source>
        <dbReference type="Proteomes" id="UP001153069"/>
    </source>
</evidence>
<proteinExistence type="predicted"/>
<name>A0A9N8DW05_9STRA</name>
<evidence type="ECO:0000256" key="1">
    <source>
        <dbReference type="SAM" id="MobiDB-lite"/>
    </source>
</evidence>
<protein>
    <submittedName>
        <fullName evidence="2">Uncharacterized protein</fullName>
    </submittedName>
</protein>
<keyword evidence="3" id="KW-1185">Reference proteome</keyword>
<feature type="compositionally biased region" description="Low complexity" evidence="1">
    <location>
        <begin position="76"/>
        <end position="100"/>
    </location>
</feature>
<sequence length="540" mass="59082">MEPRRLHFSPQKRSAEHDPQEDQKMPPRRIKRPAAAAASSTTASSTTATAASSGRAAAGGTASTAASSGRAAAASSGRAVAGGTATRGGTALVPRQNVPRRNPRNALLTTAGRDGKAFGCGPILDYTIHMAVDREERKCHRQRANGHQPQAHVGEGDIVGGFVANPLPPWKRDAVPRGAYTVKRTHGDFLAEDGTPLAFTFPRARFFNQENVVQWDGEDWELNCPVSVARANQIDAMTAEEQIKLVENVLDPILQELNRNGCEHRYVKGTPLLELISSGNAYLPNPGAAGCGYLLDPDIPEHRDACYVIKKVDHTNTLYDPNTNYGTARLLAVAHYKPLADHIPDATVLNGSKLIPTQSNYQAHNKVTDLTFTQNFIGQIILRSTYGWCLPLSSCGSLKSLKTSEPALYWCFALPLAMFMVSRMDPKLKSMAEQNIEIGPVLSKDQGNFTKNLLKKVAIGVWSPKWVKQQSAGSLEHNVTKSLEYVYCRSAALVVPGFPKRSTLKGKKTKNKLWITEEEEEKLGQNLVEGLVVYRFPHQI</sequence>